<dbReference type="SUPFAM" id="SSF56954">
    <property type="entry name" value="Outer membrane efflux proteins (OEP)"/>
    <property type="match status" value="1"/>
</dbReference>
<dbReference type="InterPro" id="IPR010131">
    <property type="entry name" value="MdtP/NodT-like"/>
</dbReference>
<feature type="chain" id="PRO_5020248053" evidence="1">
    <location>
        <begin position="24"/>
        <end position="474"/>
    </location>
</feature>
<evidence type="ECO:0000313" key="2">
    <source>
        <dbReference type="EMBL" id="TCS33111.1"/>
    </source>
</evidence>
<reference evidence="2 3" key="1">
    <citation type="submission" date="2019-03" db="EMBL/GenBank/DDBJ databases">
        <title>Genomic Encyclopedia of Type Strains, Phase IV (KMG-IV): sequencing the most valuable type-strain genomes for metagenomic binning, comparative biology and taxonomic classification.</title>
        <authorList>
            <person name="Goeker M."/>
        </authorList>
    </citation>
    <scope>NUCLEOTIDE SEQUENCE [LARGE SCALE GENOMIC DNA]</scope>
    <source>
        <strain evidence="2 3">DSM 7445</strain>
    </source>
</reference>
<dbReference type="PANTHER" id="PTHR30203">
    <property type="entry name" value="OUTER MEMBRANE CATION EFFLUX PROTEIN"/>
    <property type="match status" value="1"/>
</dbReference>
<organism evidence="2 3">
    <name type="scientific">Paucimonas lemoignei</name>
    <name type="common">Pseudomonas lemoignei</name>
    <dbReference type="NCBI Taxonomy" id="29443"/>
    <lineage>
        <taxon>Bacteria</taxon>
        <taxon>Pseudomonadati</taxon>
        <taxon>Pseudomonadota</taxon>
        <taxon>Betaproteobacteria</taxon>
        <taxon>Burkholderiales</taxon>
        <taxon>Burkholderiaceae</taxon>
        <taxon>Paucimonas</taxon>
    </lineage>
</organism>
<sequence>MFLRRHRSTLKPLAAGIALLVLAGCATFSKDGGMDAVSSMTQERTGQSVQIAKPNDATQTTDDTLRQLLDKPLTPDSAVQISLLNNKGLQAYFSELGIAEADLVSAGWMRNPSFTFGRLRTGNDVEIERGIMFDVIGLLTIPIRRGIEERRFEQAKLQAAAQSVRLAGDTRKAYFHAVAAQQTAQYMEQVATAAESSAELAKRMTQVGNFSKLDQAREQAFYADAMAQVARARHNATAAREQLARLMGVWGEQAAFQLPNRLPDLPKEPQAMQDAEAQAMRQRLDIQIAKRGVESTARALGLSQASRFINVLDIGYINKSETGTPRGNGYEIELQLPIFDWSGAKVAKAEAIYMQAVHRTADTAVRARSEVREAYSAYRTTYDVARHYRDEVVPLRKKISDEVLLRYNGMLASVFELLADARAQIGSVNSAIEAQRDYWIADTDLQAAINGGGNAAGISTAFKAQAAGEAASGH</sequence>
<dbReference type="GO" id="GO:0015562">
    <property type="term" value="F:efflux transmembrane transporter activity"/>
    <property type="evidence" value="ECO:0007669"/>
    <property type="project" value="InterPro"/>
</dbReference>
<keyword evidence="1" id="KW-0732">Signal</keyword>
<keyword evidence="3" id="KW-1185">Reference proteome</keyword>
<comment type="caution">
    <text evidence="2">The sequence shown here is derived from an EMBL/GenBank/DDBJ whole genome shotgun (WGS) entry which is preliminary data.</text>
</comment>
<feature type="signal peptide" evidence="1">
    <location>
        <begin position="1"/>
        <end position="23"/>
    </location>
</feature>
<evidence type="ECO:0000256" key="1">
    <source>
        <dbReference type="SAM" id="SignalP"/>
    </source>
</evidence>
<dbReference type="Gene3D" id="1.20.1600.10">
    <property type="entry name" value="Outer membrane efflux proteins (OEP)"/>
    <property type="match status" value="1"/>
</dbReference>
<dbReference type="AlphaFoldDB" id="A0A4R3HSE6"/>
<proteinExistence type="predicted"/>
<dbReference type="RefSeq" id="WP_243656859.1">
    <property type="nucleotide sequence ID" value="NZ_SLZQ01000018.1"/>
</dbReference>
<name>A0A4R3HSE6_PAULE</name>
<dbReference type="EMBL" id="SLZQ01000018">
    <property type="protein sequence ID" value="TCS33111.1"/>
    <property type="molecule type" value="Genomic_DNA"/>
</dbReference>
<evidence type="ECO:0000313" key="3">
    <source>
        <dbReference type="Proteomes" id="UP000295382"/>
    </source>
</evidence>
<dbReference type="PANTHER" id="PTHR30203:SF24">
    <property type="entry name" value="BLR4935 PROTEIN"/>
    <property type="match status" value="1"/>
</dbReference>
<dbReference type="Proteomes" id="UP000295382">
    <property type="component" value="Unassembled WGS sequence"/>
</dbReference>
<gene>
    <name evidence="2" type="ORF">EDC30_11852</name>
</gene>
<dbReference type="PROSITE" id="PS51257">
    <property type="entry name" value="PROKAR_LIPOPROTEIN"/>
    <property type="match status" value="1"/>
</dbReference>
<protein>
    <submittedName>
        <fullName evidence="2">Outer membrane protein TolC</fullName>
    </submittedName>
</protein>
<accession>A0A4R3HSE6</accession>